<evidence type="ECO:0000259" key="8">
    <source>
        <dbReference type="PROSITE" id="PS50893"/>
    </source>
</evidence>
<dbReference type="InterPro" id="IPR003439">
    <property type="entry name" value="ABC_transporter-like_ATP-bd"/>
</dbReference>
<evidence type="ECO:0000256" key="6">
    <source>
        <dbReference type="ARBA" id="ARBA00023136"/>
    </source>
</evidence>
<name>G7VBJ9_9CREN</name>
<proteinExistence type="predicted"/>
<dbReference type="InterPro" id="IPR011527">
    <property type="entry name" value="ABC1_TM_dom"/>
</dbReference>
<protein>
    <submittedName>
        <fullName evidence="10">ABC transporter</fullName>
    </submittedName>
</protein>
<dbReference type="GO" id="GO:0005524">
    <property type="term" value="F:ATP binding"/>
    <property type="evidence" value="ECO:0007669"/>
    <property type="project" value="UniProtKB-KW"/>
</dbReference>
<evidence type="ECO:0000313" key="11">
    <source>
        <dbReference type="Proteomes" id="UP000005867"/>
    </source>
</evidence>
<dbReference type="InterPro" id="IPR018078">
    <property type="entry name" value="DNA-binding_RecF_CS"/>
</dbReference>
<dbReference type="InterPro" id="IPR027417">
    <property type="entry name" value="P-loop_NTPase"/>
</dbReference>
<dbReference type="GO" id="GO:0016020">
    <property type="term" value="C:membrane"/>
    <property type="evidence" value="ECO:0007669"/>
    <property type="project" value="UniProtKB-SubCell"/>
</dbReference>
<evidence type="ECO:0000313" key="10">
    <source>
        <dbReference type="EMBL" id="AET32429.1"/>
    </source>
</evidence>
<evidence type="ECO:0000259" key="9">
    <source>
        <dbReference type="PROSITE" id="PS50929"/>
    </source>
</evidence>
<feature type="domain" description="ABC transporter" evidence="8">
    <location>
        <begin position="312"/>
        <end position="515"/>
    </location>
</feature>
<dbReference type="BioCyc" id="PSP1104324:GJSN-968-MONOMER"/>
<dbReference type="eggNOG" id="arCOG02841">
    <property type="taxonomic scope" value="Archaea"/>
</dbReference>
<keyword evidence="2 7" id="KW-0812">Transmembrane</keyword>
<dbReference type="STRING" id="1104324.P186_0990"/>
<feature type="transmembrane region" description="Helical" evidence="7">
    <location>
        <begin position="21"/>
        <end position="44"/>
    </location>
</feature>
<dbReference type="InterPro" id="IPR039421">
    <property type="entry name" value="Type_1_exporter"/>
</dbReference>
<dbReference type="Gene3D" id="1.20.1560.10">
    <property type="entry name" value="ABC transporter type 1, transmembrane domain"/>
    <property type="match status" value="1"/>
</dbReference>
<feature type="domain" description="ABC transmembrane type-1" evidence="9">
    <location>
        <begin position="31"/>
        <end position="298"/>
    </location>
</feature>
<sequence length="515" mass="57027">MRHILFKLLNLNIYYLKRFPSYGYSFYIVYILWVLNMIFVNYILGLLINSATALDFVTVVFYSILFVGLIFSVNTLNFLSEYLSDLYKKSIELDIVERIARSNISNAGQNRGEVISRISADVENAVGAIVAPMWLIFVVGRIAATFLAAYFLMPGVVLLILPFVIIYGVVVYKIGPRLAQARSAERGEYVNWFKRLKEVIEAGPSLFRIGLLDVPRVYKSAAAGYFGVFKRFTYYSRGLMFLAELPGVLGPNLVFVLAVLSAAQGVGTIGDAVAIRGLLLNLFEPVAHLTSTVGSYYMLLASYQRVAPLLERRVEEVEKAPRAVFKGAVLSYGDRWALRVEELEVGPGDFVWIRGPSGAGKSTLGKAICGLVKPTAGYAKAAEGCIYVGNDDYIFDASVWDNITLWEDFPEEEVRRAAELAQIDFPLDKKCGEGGSELSEGQRQRVLLARAFLRRPRVLVLDEVTSGLDVERERAVLGAARRVAEAVVVISHRPTPGEFANKVVEVRDGVARAGV</sequence>
<feature type="transmembrane region" description="Helical" evidence="7">
    <location>
        <begin position="150"/>
        <end position="172"/>
    </location>
</feature>
<dbReference type="PANTHER" id="PTHR24221:SF654">
    <property type="entry name" value="ATP-BINDING CASSETTE SUB-FAMILY B MEMBER 6"/>
    <property type="match status" value="1"/>
</dbReference>
<keyword evidence="6 7" id="KW-0472">Membrane</keyword>
<dbReference type="PROSITE" id="PS00618">
    <property type="entry name" value="RECF_2"/>
    <property type="match status" value="1"/>
</dbReference>
<dbReference type="KEGG" id="pyr:P186_0990"/>
<dbReference type="Gene3D" id="3.40.50.300">
    <property type="entry name" value="P-loop containing nucleotide triphosphate hydrolases"/>
    <property type="match status" value="1"/>
</dbReference>
<feature type="transmembrane region" description="Helical" evidence="7">
    <location>
        <begin position="125"/>
        <end position="144"/>
    </location>
</feature>
<keyword evidence="3" id="KW-0547">Nucleotide-binding</keyword>
<gene>
    <name evidence="10" type="ORF">P186_0990</name>
</gene>
<keyword evidence="4" id="KW-0067">ATP-binding</keyword>
<dbReference type="EMBL" id="CP003098">
    <property type="protein sequence ID" value="AET32429.1"/>
    <property type="molecule type" value="Genomic_DNA"/>
</dbReference>
<comment type="subcellular location">
    <subcellularLocation>
        <location evidence="1">Membrane</location>
        <topology evidence="1">Multi-pass membrane protein</topology>
    </subcellularLocation>
</comment>
<evidence type="ECO:0000256" key="7">
    <source>
        <dbReference type="SAM" id="Phobius"/>
    </source>
</evidence>
<dbReference type="Pfam" id="PF00005">
    <property type="entry name" value="ABC_tran"/>
    <property type="match status" value="1"/>
</dbReference>
<dbReference type="PROSITE" id="PS50893">
    <property type="entry name" value="ABC_TRANSPORTER_2"/>
    <property type="match status" value="1"/>
</dbReference>
<dbReference type="Pfam" id="PF00664">
    <property type="entry name" value="ABC_membrane"/>
    <property type="match status" value="1"/>
</dbReference>
<dbReference type="GO" id="GO:0016887">
    <property type="term" value="F:ATP hydrolysis activity"/>
    <property type="evidence" value="ECO:0007669"/>
    <property type="project" value="InterPro"/>
</dbReference>
<feature type="transmembrane region" description="Helical" evidence="7">
    <location>
        <begin position="239"/>
        <end position="266"/>
    </location>
</feature>
<dbReference type="HOGENOM" id="CLU_000604_84_3_2"/>
<evidence type="ECO:0000256" key="5">
    <source>
        <dbReference type="ARBA" id="ARBA00022989"/>
    </source>
</evidence>
<evidence type="ECO:0000256" key="3">
    <source>
        <dbReference type="ARBA" id="ARBA00022741"/>
    </source>
</evidence>
<keyword evidence="5 7" id="KW-1133">Transmembrane helix</keyword>
<dbReference type="AlphaFoldDB" id="G7VBJ9"/>
<accession>G7VBJ9</accession>
<evidence type="ECO:0000256" key="1">
    <source>
        <dbReference type="ARBA" id="ARBA00004141"/>
    </source>
</evidence>
<evidence type="ECO:0000256" key="4">
    <source>
        <dbReference type="ARBA" id="ARBA00022840"/>
    </source>
</evidence>
<keyword evidence="11" id="KW-1185">Reference proteome</keyword>
<dbReference type="InterPro" id="IPR036640">
    <property type="entry name" value="ABC1_TM_sf"/>
</dbReference>
<dbReference type="Proteomes" id="UP000005867">
    <property type="component" value="Chromosome"/>
</dbReference>
<organism evidence="10 11">
    <name type="scientific">Pyrobaculum ferrireducens</name>
    <dbReference type="NCBI Taxonomy" id="1104324"/>
    <lineage>
        <taxon>Archaea</taxon>
        <taxon>Thermoproteota</taxon>
        <taxon>Thermoprotei</taxon>
        <taxon>Thermoproteales</taxon>
        <taxon>Thermoproteaceae</taxon>
        <taxon>Pyrobaculum</taxon>
    </lineage>
</organism>
<dbReference type="SUPFAM" id="SSF52540">
    <property type="entry name" value="P-loop containing nucleoside triphosphate hydrolases"/>
    <property type="match status" value="1"/>
</dbReference>
<reference evidence="10 11" key="1">
    <citation type="journal article" date="2012" name="J. Bacteriol.">
        <title>Complete genome sequence of strain 1860, a crenarchaeon of the genus pyrobaculum able to grow with various electron acceptors.</title>
        <authorList>
            <person name="Mardanov A.V."/>
            <person name="Gumerov V.M."/>
            <person name="Slobodkina G.B."/>
            <person name="Beletsky A.V."/>
            <person name="Bonch-Osmolovskaya E.A."/>
            <person name="Ravin N.V."/>
            <person name="Skryabin K.G."/>
        </authorList>
    </citation>
    <scope>NUCLEOTIDE SEQUENCE [LARGE SCALE GENOMIC DNA]</scope>
    <source>
        <strain evidence="10 11">1860</strain>
    </source>
</reference>
<dbReference type="GO" id="GO:0003697">
    <property type="term" value="F:single-stranded DNA binding"/>
    <property type="evidence" value="ECO:0007669"/>
    <property type="project" value="InterPro"/>
</dbReference>
<dbReference type="SMART" id="SM00382">
    <property type="entry name" value="AAA"/>
    <property type="match status" value="1"/>
</dbReference>
<dbReference type="GO" id="GO:0006281">
    <property type="term" value="P:DNA repair"/>
    <property type="evidence" value="ECO:0007669"/>
    <property type="project" value="InterPro"/>
</dbReference>
<dbReference type="GO" id="GO:0140359">
    <property type="term" value="F:ABC-type transporter activity"/>
    <property type="evidence" value="ECO:0007669"/>
    <property type="project" value="InterPro"/>
</dbReference>
<evidence type="ECO:0000256" key="2">
    <source>
        <dbReference type="ARBA" id="ARBA00022692"/>
    </source>
</evidence>
<dbReference type="PROSITE" id="PS50929">
    <property type="entry name" value="ABC_TM1F"/>
    <property type="match status" value="1"/>
</dbReference>
<dbReference type="PANTHER" id="PTHR24221">
    <property type="entry name" value="ATP-BINDING CASSETTE SUB-FAMILY B"/>
    <property type="match status" value="1"/>
</dbReference>
<dbReference type="InterPro" id="IPR003593">
    <property type="entry name" value="AAA+_ATPase"/>
</dbReference>
<dbReference type="CDD" id="cd03228">
    <property type="entry name" value="ABCC_MRP_Like"/>
    <property type="match status" value="1"/>
</dbReference>
<feature type="transmembrane region" description="Helical" evidence="7">
    <location>
        <begin position="56"/>
        <end position="79"/>
    </location>
</feature>
<dbReference type="SUPFAM" id="SSF90123">
    <property type="entry name" value="ABC transporter transmembrane region"/>
    <property type="match status" value="1"/>
</dbReference>